<feature type="domain" description="LysM" evidence="4">
    <location>
        <begin position="361"/>
        <end position="394"/>
    </location>
</feature>
<dbReference type="EMBL" id="CAFB01000035">
    <property type="protein sequence ID" value="CCD28861.1"/>
    <property type="molecule type" value="Genomic_DNA"/>
</dbReference>
<evidence type="ECO:0000259" key="4">
    <source>
        <dbReference type="Pfam" id="PF01476"/>
    </source>
</evidence>
<dbReference type="RefSeq" id="WP_006682125.1">
    <property type="nucleotide sequence ID" value="NZ_CAFB01000035.1"/>
</dbReference>
<organism evidence="5 6">
    <name type="scientific">Candidatus Glomeribacter gigasporarum BEG34</name>
    <dbReference type="NCBI Taxonomy" id="1070319"/>
    <lineage>
        <taxon>Bacteria</taxon>
        <taxon>Pseudomonadati</taxon>
        <taxon>Pseudomonadota</taxon>
        <taxon>Betaproteobacteria</taxon>
        <taxon>Burkholderiales</taxon>
        <taxon>Burkholderiaceae</taxon>
        <taxon>Candidatus Glomeribacter</taxon>
    </lineage>
</organism>
<dbReference type="PROSITE" id="PS51257">
    <property type="entry name" value="PROKAR_LIPOPROTEIN"/>
    <property type="match status" value="1"/>
</dbReference>
<evidence type="ECO:0000313" key="6">
    <source>
        <dbReference type="Proteomes" id="UP000054051"/>
    </source>
</evidence>
<accession>G2J7W6</accession>
<dbReference type="PROSITE" id="PS00922">
    <property type="entry name" value="TRANSGLYCOSYLASE"/>
    <property type="match status" value="1"/>
</dbReference>
<dbReference type="GO" id="GO:0016020">
    <property type="term" value="C:membrane"/>
    <property type="evidence" value="ECO:0007669"/>
    <property type="project" value="InterPro"/>
</dbReference>
<feature type="signal peptide" evidence="2">
    <location>
        <begin position="1"/>
        <end position="23"/>
    </location>
</feature>
<dbReference type="InterPro" id="IPR023346">
    <property type="entry name" value="Lysozyme-like_dom_sf"/>
</dbReference>
<dbReference type="eggNOG" id="COG0741">
    <property type="taxonomic scope" value="Bacteria"/>
</dbReference>
<sequence length="484" mass="54321">MRLCLIALLAPLLSACVTSPVSTAQRSGTHPVRFAPSASSYPPLSPVLANAQKPFGLTRAQRLEAQFLNQDDQESAGDLWSRIRGGFQMPDLENDLVQKWLSRYASHPDDVARMTEHSKRYLFHIVEALEARQMPAELALLPFIESAYDPRALSVAKAAGIWQFVPATGREYALAQNLFRDERRDVLASTDAALDYLSKLYEMFGDWHFALAAYDWGMGNVQRAIKRNQRAGLPADYASLRMPNETRDYVPKLQAIKRIVFNPRQYRVELADIPNRPYFSTVTVTRDMDVQVAAQLAGLSLNEFRALNPSFSKPVIVGAAQPKILLPFENAQQFEAALQSYDGALSSWTTHTVAKRMRPSELAAKMHVDPVTLISVNKIPSGRWIKPGSTLLVPRDQEGEDISADIAENAQLVFEPIISNANMQRRVIRVQRPQSTAAFAKLYHVSLAQLRRWNRQLRSQLALGQRIVLYVRAHPTAVSRVHAK</sequence>
<dbReference type="EC" id="3.2.1.-" evidence="5"/>
<dbReference type="SUPFAM" id="SSF53955">
    <property type="entry name" value="Lysozyme-like"/>
    <property type="match status" value="1"/>
</dbReference>
<dbReference type="Pfam" id="PF01476">
    <property type="entry name" value="LysM"/>
    <property type="match status" value="2"/>
</dbReference>
<evidence type="ECO:0000256" key="1">
    <source>
        <dbReference type="ARBA" id="ARBA00007734"/>
    </source>
</evidence>
<feature type="domain" description="Transglycosylase SLT" evidence="3">
    <location>
        <begin position="130"/>
        <end position="230"/>
    </location>
</feature>
<dbReference type="AlphaFoldDB" id="G2J7W6"/>
<keyword evidence="5" id="KW-0326">Glycosidase</keyword>
<dbReference type="GO" id="GO:0008933">
    <property type="term" value="F:peptidoglycan lytic transglycosylase activity"/>
    <property type="evidence" value="ECO:0007669"/>
    <property type="project" value="InterPro"/>
</dbReference>
<proteinExistence type="inferred from homology"/>
<comment type="caution">
    <text evidence="5">The sequence shown here is derived from an EMBL/GenBank/DDBJ whole genome shotgun (WGS) entry which is preliminary data.</text>
</comment>
<name>G2J7W6_9BURK</name>
<dbReference type="Pfam" id="PF01464">
    <property type="entry name" value="SLT"/>
    <property type="match status" value="1"/>
</dbReference>
<dbReference type="STRING" id="1070319.CAGGBEG34_190028"/>
<dbReference type="Proteomes" id="UP000054051">
    <property type="component" value="Unassembled WGS sequence"/>
</dbReference>
<feature type="domain" description="LysM" evidence="4">
    <location>
        <begin position="438"/>
        <end position="468"/>
    </location>
</feature>
<dbReference type="CDD" id="cd16894">
    <property type="entry name" value="MltD-like"/>
    <property type="match status" value="1"/>
</dbReference>
<reference evidence="5 6" key="1">
    <citation type="submission" date="2011-08" db="EMBL/GenBank/DDBJ databases">
        <title>The genome of the obligate endobacterium of an arbuscular mycorrhizal fungus reveals an interphylum network of nutritional interactions.</title>
        <authorList>
            <person name="Ghignone S."/>
            <person name="Salvioli A."/>
            <person name="Anca I."/>
            <person name="Lumini E."/>
            <person name="Ortu G."/>
            <person name="Petiti L."/>
            <person name="Cruveiller S."/>
            <person name="Bianciotto V."/>
            <person name="Piffanelli P."/>
            <person name="Lanfranco L."/>
            <person name="Bonfante P."/>
        </authorList>
    </citation>
    <scope>NUCLEOTIDE SEQUENCE [LARGE SCALE GENOMIC DNA]</scope>
    <source>
        <strain evidence="5 6">BEG34</strain>
    </source>
</reference>
<dbReference type="GO" id="GO:0000270">
    <property type="term" value="P:peptidoglycan metabolic process"/>
    <property type="evidence" value="ECO:0007669"/>
    <property type="project" value="InterPro"/>
</dbReference>
<dbReference type="InterPro" id="IPR008258">
    <property type="entry name" value="Transglycosylase_SLT_dom_1"/>
</dbReference>
<protein>
    <submittedName>
        <fullName evidence="5">Membrane-bound lytic transglycosylase,catalytic</fullName>
        <ecNumber evidence="5">3.2.1.-</ecNumber>
    </submittedName>
</protein>
<dbReference type="GO" id="GO:0016798">
    <property type="term" value="F:hydrolase activity, acting on glycosyl bonds"/>
    <property type="evidence" value="ECO:0007669"/>
    <property type="project" value="UniProtKB-KW"/>
</dbReference>
<keyword evidence="6" id="KW-1185">Reference proteome</keyword>
<evidence type="ECO:0000256" key="2">
    <source>
        <dbReference type="SAM" id="SignalP"/>
    </source>
</evidence>
<gene>
    <name evidence="5" type="ORF">CAGGBEG34_190028</name>
</gene>
<feature type="chain" id="PRO_5003432030" evidence="2">
    <location>
        <begin position="24"/>
        <end position="484"/>
    </location>
</feature>
<comment type="similarity">
    <text evidence="1">Belongs to the transglycosylase Slt family.</text>
</comment>
<dbReference type="InterPro" id="IPR018392">
    <property type="entry name" value="LysM"/>
</dbReference>
<dbReference type="PANTHER" id="PTHR37423">
    <property type="entry name" value="SOLUBLE LYTIC MUREIN TRANSGLYCOSYLASE-RELATED"/>
    <property type="match status" value="1"/>
</dbReference>
<dbReference type="Gene3D" id="1.10.530.10">
    <property type="match status" value="1"/>
</dbReference>
<evidence type="ECO:0000259" key="3">
    <source>
        <dbReference type="Pfam" id="PF01464"/>
    </source>
</evidence>
<dbReference type="InterPro" id="IPR000189">
    <property type="entry name" value="Transglyc_AS"/>
</dbReference>
<dbReference type="PANTHER" id="PTHR37423:SF2">
    <property type="entry name" value="MEMBRANE-BOUND LYTIC MUREIN TRANSGLYCOSYLASE C"/>
    <property type="match status" value="1"/>
</dbReference>
<dbReference type="OrthoDB" id="9815002at2"/>
<keyword evidence="5" id="KW-0378">Hydrolase</keyword>
<evidence type="ECO:0000313" key="5">
    <source>
        <dbReference type="EMBL" id="CCD28861.1"/>
    </source>
</evidence>
<keyword evidence="2" id="KW-0732">Signal</keyword>